<proteinExistence type="predicted"/>
<feature type="compositionally biased region" description="Basic residues" evidence="1">
    <location>
        <begin position="16"/>
        <end position="26"/>
    </location>
</feature>
<dbReference type="Proteomes" id="UP000030651">
    <property type="component" value="Unassembled WGS sequence"/>
</dbReference>
<dbReference type="GeneID" id="19266253"/>
<keyword evidence="3" id="KW-1185">Reference proteome</keyword>
<dbReference type="RefSeq" id="XP_007828012.1">
    <property type="nucleotide sequence ID" value="XM_007829821.1"/>
</dbReference>
<name>W3XPG8_PESFW</name>
<evidence type="ECO:0000256" key="1">
    <source>
        <dbReference type="SAM" id="MobiDB-lite"/>
    </source>
</evidence>
<accession>W3XPG8</accession>
<sequence length="150" mass="17062">MTRHEVGKDLTPSESKRRRRASKMKSRKLERDKGKEVEFHFKAGSSAPHTTGHHKLENPREKAKRTRVSSEAPTDKDEHLVEPSSKKAKTSDVEDLTPRMRTASLKGSEATSLTRIKEELDVYRDTCFVASMRIPGVFMIEILDLTTRKG</sequence>
<protein>
    <submittedName>
        <fullName evidence="2">Uncharacterized protein</fullName>
    </submittedName>
</protein>
<organism evidence="2 3">
    <name type="scientific">Pestalotiopsis fici (strain W106-1 / CGMCC3.15140)</name>
    <dbReference type="NCBI Taxonomy" id="1229662"/>
    <lineage>
        <taxon>Eukaryota</taxon>
        <taxon>Fungi</taxon>
        <taxon>Dikarya</taxon>
        <taxon>Ascomycota</taxon>
        <taxon>Pezizomycotina</taxon>
        <taxon>Sordariomycetes</taxon>
        <taxon>Xylariomycetidae</taxon>
        <taxon>Amphisphaeriales</taxon>
        <taxon>Sporocadaceae</taxon>
        <taxon>Pestalotiopsis</taxon>
    </lineage>
</organism>
<reference evidence="3" key="1">
    <citation type="journal article" date="2015" name="BMC Genomics">
        <title>Genomic and transcriptomic analysis of the endophytic fungus Pestalotiopsis fici reveals its lifestyle and high potential for synthesis of natural products.</title>
        <authorList>
            <person name="Wang X."/>
            <person name="Zhang X."/>
            <person name="Liu L."/>
            <person name="Xiang M."/>
            <person name="Wang W."/>
            <person name="Sun X."/>
            <person name="Che Y."/>
            <person name="Guo L."/>
            <person name="Liu G."/>
            <person name="Guo L."/>
            <person name="Wang C."/>
            <person name="Yin W.B."/>
            <person name="Stadler M."/>
            <person name="Zhang X."/>
            <person name="Liu X."/>
        </authorList>
    </citation>
    <scope>NUCLEOTIDE SEQUENCE [LARGE SCALE GENOMIC DNA]</scope>
    <source>
        <strain evidence="3">W106-1 / CGMCC3.15140</strain>
    </source>
</reference>
<gene>
    <name evidence="2" type="ORF">PFICI_01240</name>
</gene>
<dbReference type="InParanoid" id="W3XPG8"/>
<evidence type="ECO:0000313" key="2">
    <source>
        <dbReference type="EMBL" id="ETS87412.1"/>
    </source>
</evidence>
<feature type="region of interest" description="Disordered" evidence="1">
    <location>
        <begin position="1"/>
        <end position="107"/>
    </location>
</feature>
<dbReference type="AlphaFoldDB" id="W3XPG8"/>
<feature type="compositionally biased region" description="Basic and acidic residues" evidence="1">
    <location>
        <begin position="27"/>
        <end position="41"/>
    </location>
</feature>
<evidence type="ECO:0000313" key="3">
    <source>
        <dbReference type="Proteomes" id="UP000030651"/>
    </source>
</evidence>
<dbReference type="EMBL" id="KI912109">
    <property type="protein sequence ID" value="ETS87412.1"/>
    <property type="molecule type" value="Genomic_DNA"/>
</dbReference>
<dbReference type="KEGG" id="pfy:PFICI_01240"/>
<dbReference type="HOGENOM" id="CLU_1741220_0_0_1"/>
<feature type="compositionally biased region" description="Basic and acidic residues" evidence="1">
    <location>
        <begin position="73"/>
        <end position="98"/>
    </location>
</feature>